<dbReference type="Pfam" id="PF13920">
    <property type="entry name" value="zf-C3HC4_3"/>
    <property type="match status" value="1"/>
</dbReference>
<evidence type="ECO:0000256" key="15">
    <source>
        <dbReference type="SAM" id="Phobius"/>
    </source>
</evidence>
<evidence type="ECO:0000256" key="3">
    <source>
        <dbReference type="ARBA" id="ARBA00012483"/>
    </source>
</evidence>
<dbReference type="InterPro" id="IPR051652">
    <property type="entry name" value="MDM2_MDM4_MUL1"/>
</dbReference>
<gene>
    <name evidence="17" type="ORF">LSH36_240g03028</name>
</gene>
<dbReference type="SMART" id="SM00184">
    <property type="entry name" value="RING"/>
    <property type="match status" value="1"/>
</dbReference>
<dbReference type="InterPro" id="IPR022170">
    <property type="entry name" value="MUL1-like"/>
</dbReference>
<dbReference type="InterPro" id="IPR001841">
    <property type="entry name" value="Znf_RING"/>
</dbReference>
<accession>A0AAD9JLK5</accession>
<sequence>MITISGEAWQWLMVGLDAVMLYGLKRWYHGKVRSAEEIEAIQCYKISDDLRSVLQKQDDSKLPYACIEGIVMPTGLPLHSHFDSSEKGVIQHVQFVEHKSKRTNGYWSDVKNIIKDITRVCGFVVVDRDSTSSLQDAQVLVEVLEPLSAEFLMDSLPTTYDQYTPNSDTILSRGIDRIFGEVSKGYQETEKMLLVGDRVLGIGQLMLIGGKIMLEAPSDNSKHFILSTLTKKQIVNAMKSEARLLKYAMLISGLFGSVLLVYLLRKKIRQLIDNYRINRMYREIQQQRELRHRQGTNLAGSSEDDEDKANSENCIICLDNGREVVLLECGHVCLCVDCARALPEPRKCPICRGTITRYVPLFRP</sequence>
<organism evidence="17 18">
    <name type="scientific">Paralvinella palmiformis</name>
    <dbReference type="NCBI Taxonomy" id="53620"/>
    <lineage>
        <taxon>Eukaryota</taxon>
        <taxon>Metazoa</taxon>
        <taxon>Spiralia</taxon>
        <taxon>Lophotrochozoa</taxon>
        <taxon>Annelida</taxon>
        <taxon>Polychaeta</taxon>
        <taxon>Sedentaria</taxon>
        <taxon>Canalipalpata</taxon>
        <taxon>Terebellida</taxon>
        <taxon>Terebelliformia</taxon>
        <taxon>Alvinellidae</taxon>
        <taxon>Paralvinella</taxon>
    </lineage>
</organism>
<dbReference type="SUPFAM" id="SSF57850">
    <property type="entry name" value="RING/U-box"/>
    <property type="match status" value="1"/>
</dbReference>
<dbReference type="Gene3D" id="3.30.40.10">
    <property type="entry name" value="Zinc/RING finger domain, C3HC4 (zinc finger)"/>
    <property type="match status" value="1"/>
</dbReference>
<dbReference type="GO" id="GO:0005741">
    <property type="term" value="C:mitochondrial outer membrane"/>
    <property type="evidence" value="ECO:0007669"/>
    <property type="project" value="UniProtKB-SubCell"/>
</dbReference>
<dbReference type="GO" id="GO:0061630">
    <property type="term" value="F:ubiquitin protein ligase activity"/>
    <property type="evidence" value="ECO:0007669"/>
    <property type="project" value="UniProtKB-EC"/>
</dbReference>
<dbReference type="EMBL" id="JAODUP010000240">
    <property type="protein sequence ID" value="KAK2155449.1"/>
    <property type="molecule type" value="Genomic_DNA"/>
</dbReference>
<evidence type="ECO:0000256" key="11">
    <source>
        <dbReference type="ARBA" id="ARBA00022989"/>
    </source>
</evidence>
<evidence type="ECO:0000256" key="9">
    <source>
        <dbReference type="ARBA" id="ARBA00022787"/>
    </source>
</evidence>
<feature type="domain" description="RING-type" evidence="16">
    <location>
        <begin position="314"/>
        <end position="352"/>
    </location>
</feature>
<comment type="subcellular location">
    <subcellularLocation>
        <location evidence="2">Mitochondrion outer membrane</location>
        <topology evidence="2">Multi-pass membrane protein</topology>
    </subcellularLocation>
</comment>
<protein>
    <recommendedName>
        <fullName evidence="3">RING-type E3 ubiquitin transferase</fullName>
        <ecNumber evidence="3">2.3.2.27</ecNumber>
    </recommendedName>
</protein>
<keyword evidence="6" id="KW-0479">Metal-binding</keyword>
<keyword evidence="18" id="KW-1185">Reference proteome</keyword>
<dbReference type="PROSITE" id="PS50089">
    <property type="entry name" value="ZF_RING_2"/>
    <property type="match status" value="1"/>
</dbReference>
<comment type="catalytic activity">
    <reaction evidence="1">
        <text>S-ubiquitinyl-[E2 ubiquitin-conjugating enzyme]-L-cysteine + [acceptor protein]-L-lysine = [E2 ubiquitin-conjugating enzyme]-L-cysteine + N(6)-ubiquitinyl-[acceptor protein]-L-lysine.</text>
        <dbReference type="EC" id="2.3.2.27"/>
    </reaction>
</comment>
<feature type="transmembrane region" description="Helical" evidence="15">
    <location>
        <begin position="244"/>
        <end position="264"/>
    </location>
</feature>
<keyword evidence="8" id="KW-0833">Ubl conjugation pathway</keyword>
<dbReference type="GO" id="GO:0008270">
    <property type="term" value="F:zinc ion binding"/>
    <property type="evidence" value="ECO:0007669"/>
    <property type="project" value="UniProtKB-KW"/>
</dbReference>
<evidence type="ECO:0000256" key="2">
    <source>
        <dbReference type="ARBA" id="ARBA00004374"/>
    </source>
</evidence>
<evidence type="ECO:0000256" key="10">
    <source>
        <dbReference type="ARBA" id="ARBA00022833"/>
    </source>
</evidence>
<keyword evidence="4" id="KW-0808">Transferase</keyword>
<evidence type="ECO:0000256" key="6">
    <source>
        <dbReference type="ARBA" id="ARBA00022723"/>
    </source>
</evidence>
<dbReference type="Pfam" id="PF12483">
    <property type="entry name" value="GIDE"/>
    <property type="match status" value="1"/>
</dbReference>
<proteinExistence type="predicted"/>
<evidence type="ECO:0000256" key="12">
    <source>
        <dbReference type="ARBA" id="ARBA00023128"/>
    </source>
</evidence>
<dbReference type="EC" id="2.3.2.27" evidence="3"/>
<evidence type="ECO:0000256" key="4">
    <source>
        <dbReference type="ARBA" id="ARBA00022679"/>
    </source>
</evidence>
<keyword evidence="10" id="KW-0862">Zinc</keyword>
<dbReference type="PANTHER" id="PTHR12183:SF32">
    <property type="entry name" value="MITOCHONDRIAL E3 UBIQUITIN PROTEIN LIGASE 1"/>
    <property type="match status" value="1"/>
</dbReference>
<evidence type="ECO:0000256" key="14">
    <source>
        <dbReference type="PROSITE-ProRule" id="PRU00175"/>
    </source>
</evidence>
<dbReference type="AlphaFoldDB" id="A0AAD9JLK5"/>
<keyword evidence="12" id="KW-0496">Mitochondrion</keyword>
<keyword evidence="11 15" id="KW-1133">Transmembrane helix</keyword>
<evidence type="ECO:0000256" key="7">
    <source>
        <dbReference type="ARBA" id="ARBA00022771"/>
    </source>
</evidence>
<keyword evidence="5 15" id="KW-0812">Transmembrane</keyword>
<comment type="caution">
    <text evidence="17">The sequence shown here is derived from an EMBL/GenBank/DDBJ whole genome shotgun (WGS) entry which is preliminary data.</text>
</comment>
<evidence type="ECO:0000256" key="1">
    <source>
        <dbReference type="ARBA" id="ARBA00000900"/>
    </source>
</evidence>
<dbReference type="Proteomes" id="UP001208570">
    <property type="component" value="Unassembled WGS sequence"/>
</dbReference>
<evidence type="ECO:0000256" key="8">
    <source>
        <dbReference type="ARBA" id="ARBA00022786"/>
    </source>
</evidence>
<evidence type="ECO:0000313" key="18">
    <source>
        <dbReference type="Proteomes" id="UP001208570"/>
    </source>
</evidence>
<evidence type="ECO:0000313" key="17">
    <source>
        <dbReference type="EMBL" id="KAK2155449.1"/>
    </source>
</evidence>
<dbReference type="InterPro" id="IPR013083">
    <property type="entry name" value="Znf_RING/FYVE/PHD"/>
</dbReference>
<dbReference type="GO" id="GO:0016567">
    <property type="term" value="P:protein ubiquitination"/>
    <property type="evidence" value="ECO:0007669"/>
    <property type="project" value="InterPro"/>
</dbReference>
<evidence type="ECO:0000256" key="5">
    <source>
        <dbReference type="ARBA" id="ARBA00022692"/>
    </source>
</evidence>
<evidence type="ECO:0000259" key="16">
    <source>
        <dbReference type="PROSITE" id="PS50089"/>
    </source>
</evidence>
<evidence type="ECO:0000256" key="13">
    <source>
        <dbReference type="ARBA" id="ARBA00023136"/>
    </source>
</evidence>
<dbReference type="PANTHER" id="PTHR12183">
    <property type="entry name" value="MITOCHONDRIAL UBIQUITIN LIGASE ACTIVATOR OF NFKB 1"/>
    <property type="match status" value="1"/>
</dbReference>
<keyword evidence="13 15" id="KW-0472">Membrane</keyword>
<keyword evidence="7 14" id="KW-0863">Zinc-finger</keyword>
<keyword evidence="9" id="KW-1000">Mitochondrion outer membrane</keyword>
<reference evidence="17" key="1">
    <citation type="journal article" date="2023" name="Mol. Biol. Evol.">
        <title>Third-Generation Sequencing Reveals the Adaptive Role of the Epigenome in Three Deep-Sea Polychaetes.</title>
        <authorList>
            <person name="Perez M."/>
            <person name="Aroh O."/>
            <person name="Sun Y."/>
            <person name="Lan Y."/>
            <person name="Juniper S.K."/>
            <person name="Young C.R."/>
            <person name="Angers B."/>
            <person name="Qian P.Y."/>
        </authorList>
    </citation>
    <scope>NUCLEOTIDE SEQUENCE</scope>
    <source>
        <strain evidence="17">P08H-3</strain>
    </source>
</reference>
<name>A0AAD9JLK5_9ANNE</name>